<dbReference type="Proteomes" id="UP000004690">
    <property type="component" value="Unassembled WGS sequence"/>
</dbReference>
<feature type="transmembrane region" description="Helical" evidence="8">
    <location>
        <begin position="52"/>
        <end position="85"/>
    </location>
</feature>
<feature type="transmembrane region" description="Helical" evidence="8">
    <location>
        <begin position="114"/>
        <end position="141"/>
    </location>
</feature>
<evidence type="ECO:0000256" key="2">
    <source>
        <dbReference type="ARBA" id="ARBA00007776"/>
    </source>
</evidence>
<evidence type="ECO:0000256" key="6">
    <source>
        <dbReference type="ARBA" id="ARBA00022989"/>
    </source>
</evidence>
<accession>I3C579</accession>
<dbReference type="EMBL" id="JH651379">
    <property type="protein sequence ID" value="EIJ38772.1"/>
    <property type="molecule type" value="Genomic_DNA"/>
</dbReference>
<keyword evidence="10" id="KW-1185">Reference proteome</keyword>
<dbReference type="InterPro" id="IPR007227">
    <property type="entry name" value="Cell_shape_determining_MreD"/>
</dbReference>
<dbReference type="NCBIfam" id="TIGR03426">
    <property type="entry name" value="shape_MreD"/>
    <property type="match status" value="1"/>
</dbReference>
<comment type="similarity">
    <text evidence="2">Belongs to the MreD family.</text>
</comment>
<feature type="transmembrane region" description="Helical" evidence="8">
    <location>
        <begin position="147"/>
        <end position="165"/>
    </location>
</feature>
<organism evidence="9 10">
    <name type="scientific">Galbibacter orientalis DSM 19592</name>
    <dbReference type="NCBI Taxonomy" id="926559"/>
    <lineage>
        <taxon>Bacteria</taxon>
        <taxon>Pseudomonadati</taxon>
        <taxon>Bacteroidota</taxon>
        <taxon>Flavobacteriia</taxon>
        <taxon>Flavobacteriales</taxon>
        <taxon>Flavobacteriaceae</taxon>
        <taxon>Galbibacter</taxon>
    </lineage>
</organism>
<reference evidence="9 10" key="1">
    <citation type="submission" date="2012-02" db="EMBL/GenBank/DDBJ databases">
        <title>Improved High-Quality Draft genome of Joostella marina DSM 19592.</title>
        <authorList>
            <consortium name="US DOE Joint Genome Institute (JGI-PGF)"/>
            <person name="Lucas S."/>
            <person name="Copeland A."/>
            <person name="Lapidus A."/>
            <person name="Bruce D."/>
            <person name="Goodwin L."/>
            <person name="Pitluck S."/>
            <person name="Peters L."/>
            <person name="Chertkov O."/>
            <person name="Ovchinnikova G."/>
            <person name="Kyrpides N."/>
            <person name="Mavromatis K."/>
            <person name="Detter J.C."/>
            <person name="Han C."/>
            <person name="Land M."/>
            <person name="Hauser L."/>
            <person name="Markowitz V."/>
            <person name="Cheng J.-F."/>
            <person name="Hugenholtz P."/>
            <person name="Woyke T."/>
            <person name="Wu D."/>
            <person name="Tindall B."/>
            <person name="Brambilla E."/>
            <person name="Klenk H.-P."/>
            <person name="Eisen J.A."/>
        </authorList>
    </citation>
    <scope>NUCLEOTIDE SEQUENCE [LARGE SCALE GENOMIC DNA]</scope>
    <source>
        <strain evidence="9 10">DSM 19592</strain>
    </source>
</reference>
<keyword evidence="6 8" id="KW-1133">Transmembrane helix</keyword>
<protein>
    <submittedName>
        <fullName evidence="9">Rod shape-determining protein MreD</fullName>
    </submittedName>
</protein>
<dbReference type="GO" id="GO:0005886">
    <property type="term" value="C:plasma membrane"/>
    <property type="evidence" value="ECO:0007669"/>
    <property type="project" value="UniProtKB-SubCell"/>
</dbReference>
<proteinExistence type="inferred from homology"/>
<feature type="transmembrane region" description="Helical" evidence="8">
    <location>
        <begin position="6"/>
        <end position="23"/>
    </location>
</feature>
<keyword evidence="5" id="KW-0133">Cell shape</keyword>
<gene>
    <name evidence="9" type="ORF">JoomaDRAFT_1765</name>
</gene>
<keyword evidence="7 8" id="KW-0472">Membrane</keyword>
<dbReference type="eggNOG" id="ENOG50315DF">
    <property type="taxonomic scope" value="Bacteria"/>
</dbReference>
<evidence type="ECO:0000256" key="3">
    <source>
        <dbReference type="ARBA" id="ARBA00022475"/>
    </source>
</evidence>
<evidence type="ECO:0000256" key="5">
    <source>
        <dbReference type="ARBA" id="ARBA00022960"/>
    </source>
</evidence>
<dbReference type="STRING" id="926559.JoomaDRAFT_1765"/>
<evidence type="ECO:0000256" key="8">
    <source>
        <dbReference type="SAM" id="Phobius"/>
    </source>
</evidence>
<evidence type="ECO:0000256" key="7">
    <source>
        <dbReference type="ARBA" id="ARBA00023136"/>
    </source>
</evidence>
<comment type="subcellular location">
    <subcellularLocation>
        <location evidence="1">Cell membrane</location>
        <topology evidence="1">Multi-pass membrane protein</topology>
    </subcellularLocation>
</comment>
<dbReference type="AlphaFoldDB" id="I3C579"/>
<sequence length="169" mass="19585">MNNTAFVTILRFVALVILQVVIFSNINFLGYLNPYIYLLFIILFPFDKDNRILFIFSAFLLGLAIDMFSDSGGVHAAACVFVAYFRPLMMRSVFGVSYDYHNIKIEKTYFGQRINYLIILILTHHFVLFSLEIFSFAHILLILKKTLFSAIFTLIMCLIFISLFSRKST</sequence>
<evidence type="ECO:0000256" key="4">
    <source>
        <dbReference type="ARBA" id="ARBA00022692"/>
    </source>
</evidence>
<keyword evidence="3" id="KW-1003">Cell membrane</keyword>
<dbReference type="GO" id="GO:0008360">
    <property type="term" value="P:regulation of cell shape"/>
    <property type="evidence" value="ECO:0007669"/>
    <property type="project" value="UniProtKB-KW"/>
</dbReference>
<evidence type="ECO:0000313" key="10">
    <source>
        <dbReference type="Proteomes" id="UP000004690"/>
    </source>
</evidence>
<keyword evidence="4 8" id="KW-0812">Transmembrane</keyword>
<feature type="transmembrane region" description="Helical" evidence="8">
    <location>
        <begin position="28"/>
        <end position="46"/>
    </location>
</feature>
<dbReference type="OrthoDB" id="1132160at2"/>
<dbReference type="HOGENOM" id="CLU_125324_2_0_10"/>
<evidence type="ECO:0000256" key="1">
    <source>
        <dbReference type="ARBA" id="ARBA00004651"/>
    </source>
</evidence>
<dbReference type="RefSeq" id="WP_008612053.1">
    <property type="nucleotide sequence ID" value="NZ_JH651379.1"/>
</dbReference>
<evidence type="ECO:0000313" key="9">
    <source>
        <dbReference type="EMBL" id="EIJ38772.1"/>
    </source>
</evidence>
<name>I3C579_9FLAO</name>